<organism evidence="7 8">
    <name type="scientific">Pseudoroseicyclus tamaricis</name>
    <dbReference type="NCBI Taxonomy" id="2705421"/>
    <lineage>
        <taxon>Bacteria</taxon>
        <taxon>Pseudomonadati</taxon>
        <taxon>Pseudomonadota</taxon>
        <taxon>Alphaproteobacteria</taxon>
        <taxon>Rhodobacterales</taxon>
        <taxon>Paracoccaceae</taxon>
        <taxon>Pseudoroseicyclus</taxon>
    </lineage>
</organism>
<gene>
    <name evidence="7" type="ORF">GZA08_02805</name>
</gene>
<evidence type="ECO:0000256" key="5">
    <source>
        <dbReference type="ARBA" id="ARBA00023136"/>
    </source>
</evidence>
<comment type="caution">
    <text evidence="7">The sequence shown here is derived from an EMBL/GenBank/DDBJ whole genome shotgun (WGS) entry which is preliminary data.</text>
</comment>
<proteinExistence type="predicted"/>
<evidence type="ECO:0000256" key="6">
    <source>
        <dbReference type="SAM" id="Phobius"/>
    </source>
</evidence>
<accession>A0A6B2JPH5</accession>
<comment type="subcellular location">
    <subcellularLocation>
        <location evidence="1">Cell membrane</location>
        <topology evidence="1">Multi-pass membrane protein</topology>
    </subcellularLocation>
</comment>
<keyword evidence="2" id="KW-1003">Cell membrane</keyword>
<dbReference type="GO" id="GO:0005886">
    <property type="term" value="C:plasma membrane"/>
    <property type="evidence" value="ECO:0007669"/>
    <property type="project" value="UniProtKB-SubCell"/>
</dbReference>
<reference evidence="7 8" key="1">
    <citation type="submission" date="2020-02" db="EMBL/GenBank/DDBJ databases">
        <title>Pseudoroseicyclus tamarix, sp. nov., isolated from offshore sediment of a Tamarix chinensis forest.</title>
        <authorList>
            <person name="Gai Y."/>
        </authorList>
    </citation>
    <scope>NUCLEOTIDE SEQUENCE [LARGE SCALE GENOMIC DNA]</scope>
    <source>
        <strain evidence="7 8">CLL3-39</strain>
    </source>
</reference>
<dbReference type="GO" id="GO:0015171">
    <property type="term" value="F:amino acid transmembrane transporter activity"/>
    <property type="evidence" value="ECO:0007669"/>
    <property type="project" value="TreeGrafter"/>
</dbReference>
<dbReference type="PANTHER" id="PTHR30086:SF17">
    <property type="entry name" value="LYSE FAMILY TRANSLOCATOR"/>
    <property type="match status" value="1"/>
</dbReference>
<feature type="transmembrane region" description="Helical" evidence="6">
    <location>
        <begin position="74"/>
        <end position="93"/>
    </location>
</feature>
<dbReference type="AlphaFoldDB" id="A0A6B2JPH5"/>
<keyword evidence="3 6" id="KW-0812">Transmembrane</keyword>
<dbReference type="Pfam" id="PF01810">
    <property type="entry name" value="LysE"/>
    <property type="match status" value="1"/>
</dbReference>
<dbReference type="PANTHER" id="PTHR30086">
    <property type="entry name" value="ARGININE EXPORTER PROTEIN ARGO"/>
    <property type="match status" value="1"/>
</dbReference>
<protein>
    <submittedName>
        <fullName evidence="7">LysE family translocator</fullName>
    </submittedName>
</protein>
<evidence type="ECO:0000313" key="8">
    <source>
        <dbReference type="Proteomes" id="UP000474757"/>
    </source>
</evidence>
<name>A0A6B2JPH5_9RHOB</name>
<evidence type="ECO:0000256" key="4">
    <source>
        <dbReference type="ARBA" id="ARBA00022989"/>
    </source>
</evidence>
<feature type="transmembrane region" description="Helical" evidence="6">
    <location>
        <begin position="45"/>
        <end position="68"/>
    </location>
</feature>
<keyword evidence="5 6" id="KW-0472">Membrane</keyword>
<keyword evidence="8" id="KW-1185">Reference proteome</keyword>
<dbReference type="Proteomes" id="UP000474757">
    <property type="component" value="Unassembled WGS sequence"/>
</dbReference>
<sequence>MTDLLAHLPLFAAAYAILVVAAASPGPAVALLLGISLGQGRRSALVTAAGIATGSVVINVATMIGVGLLLSQMAWAMTLLRYLGAAYLAWLAYGAFRKATKAGGVPQAAPQPTRRGTQLFLTGFGLQVTNPKAIVFWLAIAAVGATAGAGPLTVGAFVAGAFAISFVIHGAWALALSSNPVREVYARARRRVEAALGAFFAFAAIKMAMARS</sequence>
<dbReference type="RefSeq" id="WP_163889764.1">
    <property type="nucleotide sequence ID" value="NZ_JAAFYS010000001.1"/>
</dbReference>
<evidence type="ECO:0000256" key="3">
    <source>
        <dbReference type="ARBA" id="ARBA00022692"/>
    </source>
</evidence>
<dbReference type="InterPro" id="IPR001123">
    <property type="entry name" value="LeuE-type"/>
</dbReference>
<keyword evidence="4 6" id="KW-1133">Transmembrane helix</keyword>
<evidence type="ECO:0000313" key="7">
    <source>
        <dbReference type="EMBL" id="NDU99899.1"/>
    </source>
</evidence>
<dbReference type="EMBL" id="JAAGAB010000001">
    <property type="protein sequence ID" value="NDU99899.1"/>
    <property type="molecule type" value="Genomic_DNA"/>
</dbReference>
<feature type="transmembrane region" description="Helical" evidence="6">
    <location>
        <begin position="133"/>
        <end position="150"/>
    </location>
</feature>
<evidence type="ECO:0000256" key="1">
    <source>
        <dbReference type="ARBA" id="ARBA00004651"/>
    </source>
</evidence>
<feature type="transmembrane region" description="Helical" evidence="6">
    <location>
        <begin position="12"/>
        <end position="33"/>
    </location>
</feature>
<feature type="transmembrane region" description="Helical" evidence="6">
    <location>
        <begin position="156"/>
        <end position="176"/>
    </location>
</feature>
<evidence type="ECO:0000256" key="2">
    <source>
        <dbReference type="ARBA" id="ARBA00022475"/>
    </source>
</evidence>